<sequence>MYFLAACLLVVVLSAAISYRRSSALSRTPQGRLGAFLPLFCAAAIGLGLVGFDRVQGTQEFGPSATTDLLMLVVSFVGGWFLGIIAGLPSDKLP</sequence>
<feature type="transmembrane region" description="Helical" evidence="1">
    <location>
        <begin position="34"/>
        <end position="55"/>
    </location>
</feature>
<evidence type="ECO:0000256" key="1">
    <source>
        <dbReference type="SAM" id="Phobius"/>
    </source>
</evidence>
<reference evidence="2 3" key="1">
    <citation type="submission" date="2019-05" db="EMBL/GenBank/DDBJ databases">
        <title>Draft Genome of Bradyrhizobium elkanii strain SEMIA 938, Used in Commercial Inoculants for Lupinus spp. in Brazil.</title>
        <authorList>
            <person name="Hungria M."/>
            <person name="Delamuta J.R.M."/>
            <person name="Ribeiro R.A."/>
            <person name="Nogueira M.A."/>
        </authorList>
    </citation>
    <scope>NUCLEOTIDE SEQUENCE [LARGE SCALE GENOMIC DNA]</scope>
    <source>
        <strain evidence="2 3">Semia 938</strain>
    </source>
</reference>
<dbReference type="EMBL" id="SZZP01000036">
    <property type="protein sequence ID" value="TKV73467.1"/>
    <property type="molecule type" value="Genomic_DNA"/>
</dbReference>
<comment type="caution">
    <text evidence="2">The sequence shown here is derived from an EMBL/GenBank/DDBJ whole genome shotgun (WGS) entry which is preliminary data.</text>
</comment>
<name>A0A4U6RGV9_BRAEL</name>
<evidence type="ECO:0000313" key="2">
    <source>
        <dbReference type="EMBL" id="TKV73467.1"/>
    </source>
</evidence>
<protein>
    <submittedName>
        <fullName evidence="2">Uncharacterized protein</fullName>
    </submittedName>
</protein>
<keyword evidence="1" id="KW-0812">Transmembrane</keyword>
<organism evidence="2 3">
    <name type="scientific">Bradyrhizobium elkanii</name>
    <dbReference type="NCBI Taxonomy" id="29448"/>
    <lineage>
        <taxon>Bacteria</taxon>
        <taxon>Pseudomonadati</taxon>
        <taxon>Pseudomonadota</taxon>
        <taxon>Alphaproteobacteria</taxon>
        <taxon>Hyphomicrobiales</taxon>
        <taxon>Nitrobacteraceae</taxon>
        <taxon>Bradyrhizobium</taxon>
    </lineage>
</organism>
<evidence type="ECO:0000313" key="3">
    <source>
        <dbReference type="Proteomes" id="UP000305095"/>
    </source>
</evidence>
<keyword evidence="1" id="KW-0472">Membrane</keyword>
<gene>
    <name evidence="2" type="ORF">FDV58_37295</name>
</gene>
<dbReference type="RefSeq" id="WP_137483509.1">
    <property type="nucleotide sequence ID" value="NZ_SZZP01000036.1"/>
</dbReference>
<accession>A0A4U6RGV9</accession>
<proteinExistence type="predicted"/>
<dbReference type="AlphaFoldDB" id="A0A4U6RGV9"/>
<feature type="transmembrane region" description="Helical" evidence="1">
    <location>
        <begin position="67"/>
        <end position="88"/>
    </location>
</feature>
<keyword evidence="1" id="KW-1133">Transmembrane helix</keyword>
<dbReference type="Proteomes" id="UP000305095">
    <property type="component" value="Unassembled WGS sequence"/>
</dbReference>